<proteinExistence type="predicted"/>
<gene>
    <name evidence="2" type="ORF">RIF23_10350</name>
</gene>
<dbReference type="EMBL" id="JAVLVT010000004">
    <property type="protein sequence ID" value="MDS1270699.1"/>
    <property type="molecule type" value="Genomic_DNA"/>
</dbReference>
<comment type="caution">
    <text evidence="2">The sequence shown here is derived from an EMBL/GenBank/DDBJ whole genome shotgun (WGS) entry which is preliminary data.</text>
</comment>
<keyword evidence="3" id="KW-1185">Reference proteome</keyword>
<protein>
    <submittedName>
        <fullName evidence="2">DUF4180 domain-containing protein</fullName>
    </submittedName>
</protein>
<evidence type="ECO:0000259" key="1">
    <source>
        <dbReference type="Pfam" id="PF13788"/>
    </source>
</evidence>
<reference evidence="3" key="1">
    <citation type="submission" date="2023-07" db="EMBL/GenBank/DDBJ databases">
        <title>Novel species in the genus Lipingzhangella isolated from Sambhar Salt Lake.</title>
        <authorList>
            <person name="Jiya N."/>
            <person name="Kajale S."/>
            <person name="Sharma A."/>
        </authorList>
    </citation>
    <scope>NUCLEOTIDE SEQUENCE [LARGE SCALE GENOMIC DNA]</scope>
    <source>
        <strain evidence="3">LS1_29</strain>
    </source>
</reference>
<dbReference type="Proteomes" id="UP001250214">
    <property type="component" value="Unassembled WGS sequence"/>
</dbReference>
<evidence type="ECO:0000313" key="2">
    <source>
        <dbReference type="EMBL" id="MDS1270699.1"/>
    </source>
</evidence>
<sequence length="107" mass="11925">MRSGEGPPVGDEGTVLDLIGNAGYLGTEWVVIPAERFDEALFQLSTRVAGDIVQKFVNYRVELVVLGDISRYRGHISALRDFVAECNAGGQMWFLADMEQLRHRLRG</sequence>
<evidence type="ECO:0000313" key="3">
    <source>
        <dbReference type="Proteomes" id="UP001250214"/>
    </source>
</evidence>
<dbReference type="Pfam" id="PF13788">
    <property type="entry name" value="DUF4180"/>
    <property type="match status" value="1"/>
</dbReference>
<name>A0ABU2H794_9ACTN</name>
<feature type="domain" description="DUF4180" evidence="1">
    <location>
        <begin position="5"/>
        <end position="105"/>
    </location>
</feature>
<organism evidence="2 3">
    <name type="scientific">Lipingzhangella rawalii</name>
    <dbReference type="NCBI Taxonomy" id="2055835"/>
    <lineage>
        <taxon>Bacteria</taxon>
        <taxon>Bacillati</taxon>
        <taxon>Actinomycetota</taxon>
        <taxon>Actinomycetes</taxon>
        <taxon>Streptosporangiales</taxon>
        <taxon>Nocardiopsidaceae</taxon>
        <taxon>Lipingzhangella</taxon>
    </lineage>
</organism>
<accession>A0ABU2H794</accession>
<dbReference type="InterPro" id="IPR025438">
    <property type="entry name" value="DUF4180"/>
</dbReference>